<keyword evidence="8" id="KW-1185">Reference proteome</keyword>
<comment type="caution">
    <text evidence="7">The sequence shown here is derived from an EMBL/GenBank/DDBJ whole genome shotgun (WGS) entry which is preliminary data.</text>
</comment>
<feature type="transmembrane region" description="Helical" evidence="6">
    <location>
        <begin position="347"/>
        <end position="370"/>
    </location>
</feature>
<feature type="transmembrane region" description="Helical" evidence="6">
    <location>
        <begin position="274"/>
        <end position="296"/>
    </location>
</feature>
<keyword evidence="2" id="KW-1003">Cell membrane</keyword>
<dbReference type="InterPro" id="IPR050833">
    <property type="entry name" value="Poly_Biosynth_Transport"/>
</dbReference>
<feature type="transmembrane region" description="Helical" evidence="6">
    <location>
        <begin position="468"/>
        <end position="490"/>
    </location>
</feature>
<dbReference type="EMBL" id="BAAADD010000002">
    <property type="protein sequence ID" value="GAA0562856.1"/>
    <property type="molecule type" value="Genomic_DNA"/>
</dbReference>
<reference evidence="8" key="1">
    <citation type="journal article" date="2019" name="Int. J. Syst. Evol. Microbiol.">
        <title>The Global Catalogue of Microorganisms (GCM) 10K type strain sequencing project: providing services to taxonomists for standard genome sequencing and annotation.</title>
        <authorList>
            <consortium name="The Broad Institute Genomics Platform"/>
            <consortium name="The Broad Institute Genome Sequencing Center for Infectious Disease"/>
            <person name="Wu L."/>
            <person name="Ma J."/>
        </authorList>
    </citation>
    <scope>NUCLEOTIDE SEQUENCE [LARGE SCALE GENOMIC DNA]</scope>
    <source>
        <strain evidence="8">JCM 15089</strain>
    </source>
</reference>
<name>A0ABP3P9A3_9PROT</name>
<dbReference type="InterPro" id="IPR002797">
    <property type="entry name" value="Polysacc_synth"/>
</dbReference>
<dbReference type="RefSeq" id="WP_166932453.1">
    <property type="nucleotide sequence ID" value="NZ_BAAADD010000002.1"/>
</dbReference>
<evidence type="ECO:0000256" key="1">
    <source>
        <dbReference type="ARBA" id="ARBA00004651"/>
    </source>
</evidence>
<dbReference type="PANTHER" id="PTHR30250:SF26">
    <property type="entry name" value="PSMA PROTEIN"/>
    <property type="match status" value="1"/>
</dbReference>
<feature type="transmembrane region" description="Helical" evidence="6">
    <location>
        <begin position="407"/>
        <end position="427"/>
    </location>
</feature>
<evidence type="ECO:0000256" key="4">
    <source>
        <dbReference type="ARBA" id="ARBA00022989"/>
    </source>
</evidence>
<evidence type="ECO:0000256" key="2">
    <source>
        <dbReference type="ARBA" id="ARBA00022475"/>
    </source>
</evidence>
<evidence type="ECO:0000256" key="6">
    <source>
        <dbReference type="SAM" id="Phobius"/>
    </source>
</evidence>
<evidence type="ECO:0000256" key="3">
    <source>
        <dbReference type="ARBA" id="ARBA00022692"/>
    </source>
</evidence>
<dbReference type="Pfam" id="PF01943">
    <property type="entry name" value="Polysacc_synt"/>
    <property type="match status" value="1"/>
</dbReference>
<feature type="transmembrane region" description="Helical" evidence="6">
    <location>
        <begin position="190"/>
        <end position="213"/>
    </location>
</feature>
<accession>A0ABP3P9A3</accession>
<feature type="transmembrane region" description="Helical" evidence="6">
    <location>
        <begin position="317"/>
        <end position="341"/>
    </location>
</feature>
<dbReference type="PANTHER" id="PTHR30250">
    <property type="entry name" value="PST FAMILY PREDICTED COLANIC ACID TRANSPORTER"/>
    <property type="match status" value="1"/>
</dbReference>
<feature type="transmembrane region" description="Helical" evidence="6">
    <location>
        <begin position="92"/>
        <end position="117"/>
    </location>
</feature>
<feature type="transmembrane region" description="Helical" evidence="6">
    <location>
        <begin position="439"/>
        <end position="462"/>
    </location>
</feature>
<feature type="transmembrane region" description="Helical" evidence="6">
    <location>
        <begin position="137"/>
        <end position="159"/>
    </location>
</feature>
<evidence type="ECO:0000313" key="7">
    <source>
        <dbReference type="EMBL" id="GAA0562856.1"/>
    </source>
</evidence>
<sequence length="501" mass="52711">MSAVAAESREIRKFVRNAASNVINGLSGAFFGLVLPFFFVRTLSAGEFALWILVLQLGGYVGYLSFGLQIAIGRYVAHALERGDRPFAEKMLAAGLQILSVLAIGGLMAMLVLAWAFPAIFRQVPPDLVATARWSLVWVGAALAAGLPVLGILGVFIGLQRNDIPAATGTVSKLTMGVVLVAVAYVTSDLVAVCAAYFFCNIATYVVQGAVFRRMCPDWRLSFAAIDPAARRELVTYCISLSVWSLGTLVVNGLQTTIVGIYDFAAVGAYGAALNLVTFAAGVAYTILSPLVQVFAKQHALGKSAEMMRLLHTASTATSLALLAGGAWLVLLAQPIFVAWIKQPLAAVAIPVFTLLVIANVARVMAMPYMNFLIGSGRQGRVVLTPVLECAVNLTVGLVLAAHIGVIGVAIGTLAGGVVGNAANFLYNMPRTLPQKADISALVASSLVRPLVSCVPLIAAVALTNLHLLPAVAGYALTATATVLPAYRFLKLRRGTRIAQS</sequence>
<evidence type="ECO:0000256" key="5">
    <source>
        <dbReference type="ARBA" id="ARBA00023136"/>
    </source>
</evidence>
<feature type="transmembrane region" description="Helical" evidence="6">
    <location>
        <begin position="48"/>
        <end position="72"/>
    </location>
</feature>
<feature type="transmembrane region" description="Helical" evidence="6">
    <location>
        <begin position="21"/>
        <end position="42"/>
    </location>
</feature>
<feature type="transmembrane region" description="Helical" evidence="6">
    <location>
        <begin position="382"/>
        <end position="401"/>
    </location>
</feature>
<organism evidence="7 8">
    <name type="scientific">Rhizomicrobium electricum</name>
    <dbReference type="NCBI Taxonomy" id="480070"/>
    <lineage>
        <taxon>Bacteria</taxon>
        <taxon>Pseudomonadati</taxon>
        <taxon>Pseudomonadota</taxon>
        <taxon>Alphaproteobacteria</taxon>
        <taxon>Micropepsales</taxon>
        <taxon>Micropepsaceae</taxon>
        <taxon>Rhizomicrobium</taxon>
    </lineage>
</organism>
<keyword evidence="4 6" id="KW-1133">Transmembrane helix</keyword>
<gene>
    <name evidence="7" type="ORF">GCM10008942_09120</name>
</gene>
<dbReference type="Proteomes" id="UP001499951">
    <property type="component" value="Unassembled WGS sequence"/>
</dbReference>
<evidence type="ECO:0000313" key="8">
    <source>
        <dbReference type="Proteomes" id="UP001499951"/>
    </source>
</evidence>
<feature type="transmembrane region" description="Helical" evidence="6">
    <location>
        <begin position="166"/>
        <end position="184"/>
    </location>
</feature>
<comment type="subcellular location">
    <subcellularLocation>
        <location evidence="1">Cell membrane</location>
        <topology evidence="1">Multi-pass membrane protein</topology>
    </subcellularLocation>
</comment>
<keyword evidence="3 6" id="KW-0812">Transmembrane</keyword>
<proteinExistence type="predicted"/>
<feature type="transmembrane region" description="Helical" evidence="6">
    <location>
        <begin position="234"/>
        <end position="254"/>
    </location>
</feature>
<keyword evidence="5 6" id="KW-0472">Membrane</keyword>
<protein>
    <submittedName>
        <fullName evidence="7">Flippase</fullName>
    </submittedName>
</protein>